<organism evidence="2 3">
    <name type="scientific">Prevotella disiens JCM 6334 = ATCC 29426</name>
    <dbReference type="NCBI Taxonomy" id="1235811"/>
    <lineage>
        <taxon>Bacteria</taxon>
        <taxon>Pseudomonadati</taxon>
        <taxon>Bacteroidota</taxon>
        <taxon>Bacteroidia</taxon>
        <taxon>Bacteroidales</taxon>
        <taxon>Prevotellaceae</taxon>
        <taxon>Prevotella</taxon>
    </lineage>
</organism>
<feature type="compositionally biased region" description="Polar residues" evidence="1">
    <location>
        <begin position="21"/>
        <end position="32"/>
    </location>
</feature>
<name>A0ABN0NRD8_9BACT</name>
<keyword evidence="3" id="KW-1185">Reference proteome</keyword>
<feature type="region of interest" description="Disordered" evidence="1">
    <location>
        <begin position="21"/>
        <end position="45"/>
    </location>
</feature>
<sequence length="45" mass="5374">MAKKSDFFEINWRKAYQINKSGRNFQTCQTNQTRPKSPTRPPKPF</sequence>
<evidence type="ECO:0000313" key="2">
    <source>
        <dbReference type="EMBL" id="ERJ76031.1"/>
    </source>
</evidence>
<comment type="caution">
    <text evidence="2">The sequence shown here is derived from an EMBL/GenBank/DDBJ whole genome shotgun (WGS) entry which is preliminary data.</text>
</comment>
<dbReference type="EMBL" id="AWUY01000148">
    <property type="protein sequence ID" value="ERJ76031.1"/>
    <property type="molecule type" value="Genomic_DNA"/>
</dbReference>
<proteinExistence type="predicted"/>
<accession>A0ABN0NRD8</accession>
<evidence type="ECO:0000313" key="3">
    <source>
        <dbReference type="Proteomes" id="UP000016660"/>
    </source>
</evidence>
<evidence type="ECO:0000256" key="1">
    <source>
        <dbReference type="SAM" id="MobiDB-lite"/>
    </source>
</evidence>
<dbReference type="Proteomes" id="UP000016660">
    <property type="component" value="Unassembled WGS sequence"/>
</dbReference>
<gene>
    <name evidence="2" type="ORF">HMPREF0653_01648</name>
</gene>
<protein>
    <submittedName>
        <fullName evidence="2">Uncharacterized protein</fullName>
    </submittedName>
</protein>
<reference evidence="2 3" key="1">
    <citation type="submission" date="2013-06" db="EMBL/GenBank/DDBJ databases">
        <authorList>
            <person name="Weinstock G."/>
            <person name="Sodergren E."/>
            <person name="Lobos E.A."/>
            <person name="Fulton L."/>
            <person name="Fulton R."/>
            <person name="Courtney L."/>
            <person name="Fronick C."/>
            <person name="O'Laughlin M."/>
            <person name="Godfrey J."/>
            <person name="Wilson R.M."/>
            <person name="Miner T."/>
            <person name="Farmer C."/>
            <person name="Delehaunty K."/>
            <person name="Cordes M."/>
            <person name="Minx P."/>
            <person name="Tomlinson C."/>
            <person name="Chen J."/>
            <person name="Wollam A."/>
            <person name="Pepin K.H."/>
            <person name="Bhonagiri V."/>
            <person name="Zhang X."/>
            <person name="Warren W."/>
            <person name="Mitreva M."/>
            <person name="Mardis E.R."/>
            <person name="Wilson R.K."/>
        </authorList>
    </citation>
    <scope>NUCLEOTIDE SEQUENCE [LARGE SCALE GENOMIC DNA]</scope>
    <source>
        <strain evidence="2 3">ATCC 29426</strain>
    </source>
</reference>